<keyword evidence="1" id="KW-1133">Transmembrane helix</keyword>
<feature type="transmembrane region" description="Helical" evidence="1">
    <location>
        <begin position="596"/>
        <end position="615"/>
    </location>
</feature>
<feature type="transmembrane region" description="Helical" evidence="1">
    <location>
        <begin position="562"/>
        <end position="584"/>
    </location>
</feature>
<gene>
    <name evidence="2" type="ORF">SAMN05421880_11811</name>
</gene>
<dbReference type="EMBL" id="FOUF01000018">
    <property type="protein sequence ID" value="SFM48660.1"/>
    <property type="molecule type" value="Genomic_DNA"/>
</dbReference>
<keyword evidence="3" id="KW-1185">Reference proteome</keyword>
<evidence type="ECO:0000256" key="1">
    <source>
        <dbReference type="SAM" id="Phobius"/>
    </source>
</evidence>
<feature type="transmembrane region" description="Helical" evidence="1">
    <location>
        <begin position="659"/>
        <end position="685"/>
    </location>
</feature>
<dbReference type="CDD" id="cd02440">
    <property type="entry name" value="AdoMet_MTases"/>
    <property type="match status" value="1"/>
</dbReference>
<name>A0A1I4R9M8_9PROT</name>
<sequence length="774" mass="82995">MRLPTVNVALFVASLALIALQIVLMQALAQGQSHHFAYAVISIALLGFGSSGTVLTLAREWLLPHAERVSRLCLIFAAASSLGALPVALQAAAATDFPLLFIDVRSWGPLMVSAALVFLPFFASALFLGLIFMRDAAAVGQRYAANLLGSATGAGLGLLLLVYFTPSQGFALCAAAFAFAAWLLHRSWFSTLLVLSALVSTALISDISPSPYKAISYALQLPDSQVISDTPHPMGRIQIVQSPALRYGQGLSLQFQGSVPAAPHIYRNGDAYGVLLHDTAALDESVQALPFVLSKPASALVLHAGGAAIAHVLAQESVQVDALEPHPVVARHLRAHYQNDRLTVIAREGRAFLSTSPSRYDLILLPPQGSFGGGVGLQALQEDYLLTRESFHAIWNALSEEGLLSFSVYLDQPPRHSLKLLALAAETMRAAGLSNLSDHVAAIRSWDMLSVVVSKHPMKKSARDKLAAFSQTKGFDRLWSPGQGPALADHFHVMEEDKLVTGLTALLSSYDASAFYDHYLFDVQAPTDARPYFHQFLRWDRLEEVRQSLGSSTLAFVEMGSVLVAMTGFALAGAAFILIVAPLLRLGWAPGGRLAVLCYFAAIGLGFMFLEIVWIQRFTLFWGHSLYSAAGVIAALLCGMGAGSALSARFDAACKTVRFVIGGVIVMIVLSLFLTPPLFTAGWIWPEPLKWLVGLMLLALPAFLLGMPFPLALRALHQTCPQQVPWAWGINGCFSVIAAPLAVVLVMQGGFTTVGWAAAAAYALALIAFRGIGR</sequence>
<dbReference type="InterPro" id="IPR029063">
    <property type="entry name" value="SAM-dependent_MTases_sf"/>
</dbReference>
<evidence type="ECO:0000313" key="2">
    <source>
        <dbReference type="EMBL" id="SFM48660.1"/>
    </source>
</evidence>
<reference evidence="2 3" key="1">
    <citation type="submission" date="2016-10" db="EMBL/GenBank/DDBJ databases">
        <authorList>
            <person name="de Groot N.N."/>
        </authorList>
    </citation>
    <scope>NUCLEOTIDE SEQUENCE [LARGE SCALE GENOMIC DNA]</scope>
    <source>
        <strain evidence="2 3">Nm146</strain>
    </source>
</reference>
<feature type="transmembrane region" description="Helical" evidence="1">
    <location>
        <begin position="143"/>
        <end position="163"/>
    </location>
</feature>
<keyword evidence="1" id="KW-0812">Transmembrane</keyword>
<dbReference type="STRING" id="52442.SAMN05421880_11811"/>
<feature type="transmembrane region" description="Helical" evidence="1">
    <location>
        <begin position="753"/>
        <end position="772"/>
    </location>
</feature>
<feature type="transmembrane region" description="Helical" evidence="1">
    <location>
        <begin position="627"/>
        <end position="647"/>
    </location>
</feature>
<dbReference type="SUPFAM" id="SSF53335">
    <property type="entry name" value="S-adenosyl-L-methionine-dependent methyltransferases"/>
    <property type="match status" value="1"/>
</dbReference>
<proteinExistence type="predicted"/>
<dbReference type="AlphaFoldDB" id="A0A1I4R9M8"/>
<protein>
    <submittedName>
        <fullName evidence="2">Spermidine synthase</fullName>
    </submittedName>
</protein>
<organism evidence="2 3">
    <name type="scientific">Nitrosomonas nitrosa</name>
    <dbReference type="NCBI Taxonomy" id="52442"/>
    <lineage>
        <taxon>Bacteria</taxon>
        <taxon>Pseudomonadati</taxon>
        <taxon>Pseudomonadota</taxon>
        <taxon>Betaproteobacteria</taxon>
        <taxon>Nitrosomonadales</taxon>
        <taxon>Nitrosomonadaceae</taxon>
        <taxon>Nitrosomonas</taxon>
    </lineage>
</organism>
<dbReference type="Gene3D" id="3.40.50.150">
    <property type="entry name" value="Vaccinia Virus protein VP39"/>
    <property type="match status" value="1"/>
</dbReference>
<dbReference type="RefSeq" id="WP_090669654.1">
    <property type="nucleotide sequence ID" value="NZ_FOUF01000018.1"/>
</dbReference>
<dbReference type="Proteomes" id="UP000199561">
    <property type="component" value="Unassembled WGS sequence"/>
</dbReference>
<feature type="transmembrane region" description="Helical" evidence="1">
    <location>
        <begin position="69"/>
        <end position="89"/>
    </location>
</feature>
<accession>A0A1I4R9M8</accession>
<feature type="transmembrane region" description="Helical" evidence="1">
    <location>
        <begin position="691"/>
        <end position="713"/>
    </location>
</feature>
<evidence type="ECO:0000313" key="3">
    <source>
        <dbReference type="Proteomes" id="UP000199561"/>
    </source>
</evidence>
<feature type="transmembrane region" description="Helical" evidence="1">
    <location>
        <begin position="109"/>
        <end position="131"/>
    </location>
</feature>
<feature type="transmembrane region" description="Helical" evidence="1">
    <location>
        <begin position="725"/>
        <end position="747"/>
    </location>
</feature>
<keyword evidence="1" id="KW-0472">Membrane</keyword>
<feature type="transmembrane region" description="Helical" evidence="1">
    <location>
        <begin position="35"/>
        <end position="57"/>
    </location>
</feature>